<keyword evidence="1" id="KW-0805">Transcription regulation</keyword>
<feature type="domain" description="GAF" evidence="4">
    <location>
        <begin position="36"/>
        <end position="188"/>
    </location>
</feature>
<dbReference type="InterPro" id="IPR036388">
    <property type="entry name" value="WH-like_DNA-bd_sf"/>
</dbReference>
<dbReference type="RefSeq" id="WP_253663138.1">
    <property type="nucleotide sequence ID" value="NZ_BAAAJQ010000003.1"/>
</dbReference>
<accession>A0ABT1HJU0</accession>
<keyword evidence="7" id="KW-1185">Reference proteome</keyword>
<feature type="compositionally biased region" description="Polar residues" evidence="3">
    <location>
        <begin position="23"/>
        <end position="32"/>
    </location>
</feature>
<comment type="caution">
    <text evidence="6">The sequence shown here is derived from an EMBL/GenBank/DDBJ whole genome shotgun (WGS) entry which is preliminary data.</text>
</comment>
<dbReference type="EMBL" id="JAMTCJ010000004">
    <property type="protein sequence ID" value="MCP2178192.1"/>
    <property type="molecule type" value="Genomic_DNA"/>
</dbReference>
<dbReference type="SMART" id="SM01012">
    <property type="entry name" value="ANTAR"/>
    <property type="match status" value="1"/>
</dbReference>
<dbReference type="SUPFAM" id="SSF55781">
    <property type="entry name" value="GAF domain-like"/>
    <property type="match status" value="1"/>
</dbReference>
<evidence type="ECO:0000313" key="7">
    <source>
        <dbReference type="Proteomes" id="UP001206895"/>
    </source>
</evidence>
<evidence type="ECO:0000256" key="2">
    <source>
        <dbReference type="ARBA" id="ARBA00023163"/>
    </source>
</evidence>
<dbReference type="Gene3D" id="3.30.450.40">
    <property type="match status" value="1"/>
</dbReference>
<organism evidence="6 7">
    <name type="scientific">Williamsia maris</name>
    <dbReference type="NCBI Taxonomy" id="72806"/>
    <lineage>
        <taxon>Bacteria</taxon>
        <taxon>Bacillati</taxon>
        <taxon>Actinomycetota</taxon>
        <taxon>Actinomycetes</taxon>
        <taxon>Mycobacteriales</taxon>
        <taxon>Nocardiaceae</taxon>
        <taxon>Williamsia</taxon>
    </lineage>
</organism>
<dbReference type="Proteomes" id="UP001206895">
    <property type="component" value="Unassembled WGS sequence"/>
</dbReference>
<dbReference type="InterPro" id="IPR003018">
    <property type="entry name" value="GAF"/>
</dbReference>
<feature type="domain" description="ANTAR" evidence="5">
    <location>
        <begin position="204"/>
        <end position="259"/>
    </location>
</feature>
<proteinExistence type="predicted"/>
<sequence length="276" mass="29116">MSGARMVDLPHHSSDSTEHDDTVSSPSGTQPSADRRLYSGLGDLSRTAARLTGADGAAIALLTESTGVRDLVRATDAMSYHLDELQFTLGEGPCLDVFSPAGSPQLVPDMGAEVASRRWPVFTAEARAVGVQAVFAFAISSGTRPLGVLELYRRTAGALSEDESRVAVVCAETVATTMAQNWDAVIAHLGPGSDATQVAEWLAADESIAQGVNSRAQVYLASGMVAVQLQIPTTEAMARLRAHAYQTGRSITAVADDIVARRLDTRGAFDGVEEDR</sequence>
<dbReference type="InterPro" id="IPR029016">
    <property type="entry name" value="GAF-like_dom_sf"/>
</dbReference>
<evidence type="ECO:0000256" key="3">
    <source>
        <dbReference type="SAM" id="MobiDB-lite"/>
    </source>
</evidence>
<gene>
    <name evidence="6" type="ORF">LX13_004033</name>
</gene>
<evidence type="ECO:0000313" key="6">
    <source>
        <dbReference type="EMBL" id="MCP2178192.1"/>
    </source>
</evidence>
<dbReference type="SMART" id="SM00065">
    <property type="entry name" value="GAF"/>
    <property type="match status" value="1"/>
</dbReference>
<reference evidence="6 7" key="1">
    <citation type="submission" date="2022-06" db="EMBL/GenBank/DDBJ databases">
        <title>Genomic Encyclopedia of Archaeal and Bacterial Type Strains, Phase II (KMG-II): from individual species to whole genera.</title>
        <authorList>
            <person name="Goeker M."/>
        </authorList>
    </citation>
    <scope>NUCLEOTIDE SEQUENCE [LARGE SCALE GENOMIC DNA]</scope>
    <source>
        <strain evidence="6 7">DSM 44693</strain>
    </source>
</reference>
<dbReference type="Gene3D" id="1.10.10.10">
    <property type="entry name" value="Winged helix-like DNA-binding domain superfamily/Winged helix DNA-binding domain"/>
    <property type="match status" value="1"/>
</dbReference>
<evidence type="ECO:0000259" key="4">
    <source>
        <dbReference type="SMART" id="SM00065"/>
    </source>
</evidence>
<dbReference type="InterPro" id="IPR005561">
    <property type="entry name" value="ANTAR"/>
</dbReference>
<evidence type="ECO:0000259" key="5">
    <source>
        <dbReference type="SMART" id="SM01012"/>
    </source>
</evidence>
<keyword evidence="2" id="KW-0804">Transcription</keyword>
<protein>
    <submittedName>
        <fullName evidence="6">ANTAR domain-containing protein</fullName>
    </submittedName>
</protein>
<feature type="compositionally biased region" description="Basic and acidic residues" evidence="3">
    <location>
        <begin position="8"/>
        <end position="22"/>
    </location>
</feature>
<dbReference type="Pfam" id="PF03861">
    <property type="entry name" value="ANTAR"/>
    <property type="match status" value="1"/>
</dbReference>
<feature type="region of interest" description="Disordered" evidence="3">
    <location>
        <begin position="1"/>
        <end position="37"/>
    </location>
</feature>
<dbReference type="Pfam" id="PF13185">
    <property type="entry name" value="GAF_2"/>
    <property type="match status" value="1"/>
</dbReference>
<name>A0ABT1HJU0_9NOCA</name>
<evidence type="ECO:0000256" key="1">
    <source>
        <dbReference type="ARBA" id="ARBA00023015"/>
    </source>
</evidence>